<dbReference type="Proteomes" id="UP000011518">
    <property type="component" value="Unassembled WGS sequence"/>
</dbReference>
<sequence>MKNSGQEVSFMIWTGPLSALTGSSYMQILTRAAALKPSEPNLVP</sequence>
<evidence type="ECO:0000313" key="1">
    <source>
        <dbReference type="EMBL" id="ELV09417.1"/>
    </source>
</evidence>
<reference evidence="2" key="2">
    <citation type="journal article" date="2013" name="Nat. Commun.">
        <title>Genome of the Chinese tree shrew.</title>
        <authorList>
            <person name="Fan Y."/>
            <person name="Huang Z.Y."/>
            <person name="Cao C.C."/>
            <person name="Chen C.S."/>
            <person name="Chen Y.X."/>
            <person name="Fan D.D."/>
            <person name="He J."/>
            <person name="Hou H.L."/>
            <person name="Hu L."/>
            <person name="Hu X.T."/>
            <person name="Jiang X.T."/>
            <person name="Lai R."/>
            <person name="Lang Y.S."/>
            <person name="Liang B."/>
            <person name="Liao S.G."/>
            <person name="Mu D."/>
            <person name="Ma Y.Y."/>
            <person name="Niu Y.Y."/>
            <person name="Sun X.Q."/>
            <person name="Xia J.Q."/>
            <person name="Xiao J."/>
            <person name="Xiong Z.Q."/>
            <person name="Xu L."/>
            <person name="Yang L."/>
            <person name="Zhang Y."/>
            <person name="Zhao W."/>
            <person name="Zhao X.D."/>
            <person name="Zheng Y.T."/>
            <person name="Zhou J.M."/>
            <person name="Zhu Y.B."/>
            <person name="Zhang G.J."/>
            <person name="Wang J."/>
            <person name="Yao Y.G."/>
        </authorList>
    </citation>
    <scope>NUCLEOTIDE SEQUENCE [LARGE SCALE GENOMIC DNA]</scope>
</reference>
<gene>
    <name evidence="1" type="ORF">TREES_T100012756</name>
</gene>
<organism evidence="1 2">
    <name type="scientific">Tupaia chinensis</name>
    <name type="common">Chinese tree shrew</name>
    <name type="synonym">Tupaia belangeri chinensis</name>
    <dbReference type="NCBI Taxonomy" id="246437"/>
    <lineage>
        <taxon>Eukaryota</taxon>
        <taxon>Metazoa</taxon>
        <taxon>Chordata</taxon>
        <taxon>Craniata</taxon>
        <taxon>Vertebrata</taxon>
        <taxon>Euteleostomi</taxon>
        <taxon>Mammalia</taxon>
        <taxon>Eutheria</taxon>
        <taxon>Euarchontoglires</taxon>
        <taxon>Scandentia</taxon>
        <taxon>Tupaiidae</taxon>
        <taxon>Tupaia</taxon>
    </lineage>
</organism>
<keyword evidence="2" id="KW-1185">Reference proteome</keyword>
<name>L8XZS6_TUPCH</name>
<dbReference type="EMBL" id="KB370589">
    <property type="protein sequence ID" value="ELV09417.1"/>
    <property type="molecule type" value="Genomic_DNA"/>
</dbReference>
<accession>L8XZS6</accession>
<dbReference type="InParanoid" id="L8XZS6"/>
<protein>
    <submittedName>
        <fullName evidence="1">Uncharacterized protein</fullName>
    </submittedName>
</protein>
<dbReference type="AlphaFoldDB" id="L8XZS6"/>
<reference evidence="2" key="1">
    <citation type="submission" date="2012-07" db="EMBL/GenBank/DDBJ databases">
        <title>Genome of the Chinese tree shrew, a rising model animal genetically related to primates.</title>
        <authorList>
            <person name="Zhang G."/>
            <person name="Fan Y."/>
            <person name="Yao Y."/>
            <person name="Huang Z."/>
        </authorList>
    </citation>
    <scope>NUCLEOTIDE SEQUENCE [LARGE SCALE GENOMIC DNA]</scope>
</reference>
<evidence type="ECO:0000313" key="2">
    <source>
        <dbReference type="Proteomes" id="UP000011518"/>
    </source>
</evidence>
<proteinExistence type="predicted"/>